<feature type="transmembrane region" description="Helical" evidence="1">
    <location>
        <begin position="58"/>
        <end position="79"/>
    </location>
</feature>
<keyword evidence="1" id="KW-0812">Transmembrane</keyword>
<dbReference type="Proteomes" id="UP001367676">
    <property type="component" value="Unassembled WGS sequence"/>
</dbReference>
<evidence type="ECO:0000256" key="1">
    <source>
        <dbReference type="SAM" id="Phobius"/>
    </source>
</evidence>
<comment type="caution">
    <text evidence="2">The sequence shown here is derived from an EMBL/GenBank/DDBJ whole genome shotgun (WGS) entry which is preliminary data.</text>
</comment>
<sequence>MFLNRIRSYFRHSVVPRAPSMVSGPPRSCYSPTFSVPSDGLWPVYSPEQGVVLQPRGFFSPVLFLVSLSIAGVGSVFALEDFVQFGGKTPGFLLSPDGTSPLDVSDPSTVSEFLLFISLWSMFQGSNPMLAAPS</sequence>
<reference evidence="2 3" key="1">
    <citation type="submission" date="2024-03" db="EMBL/GenBank/DDBJ databases">
        <title>Adaptation during the transition from Ophiocordyceps entomopathogen to insect associate is accompanied by gene loss and intensified selection.</title>
        <authorList>
            <person name="Ward C.M."/>
            <person name="Onetto C.A."/>
            <person name="Borneman A.R."/>
        </authorList>
    </citation>
    <scope>NUCLEOTIDE SEQUENCE [LARGE SCALE GENOMIC DNA]</scope>
    <source>
        <strain evidence="2">AWRI1</strain>
        <tissue evidence="2">Single Adult Female</tissue>
    </source>
</reference>
<proteinExistence type="predicted"/>
<keyword evidence="1" id="KW-1133">Transmembrane helix</keyword>
<gene>
    <name evidence="2" type="ORF">V9T40_000064</name>
</gene>
<dbReference type="AlphaFoldDB" id="A0AAN9TDP0"/>
<evidence type="ECO:0000313" key="3">
    <source>
        <dbReference type="Proteomes" id="UP001367676"/>
    </source>
</evidence>
<evidence type="ECO:0000313" key="2">
    <source>
        <dbReference type="EMBL" id="KAK7585885.1"/>
    </source>
</evidence>
<keyword evidence="1" id="KW-0472">Membrane</keyword>
<protein>
    <submittedName>
        <fullName evidence="2">Uncharacterized protein</fullName>
    </submittedName>
</protein>
<keyword evidence="3" id="KW-1185">Reference proteome</keyword>
<organism evidence="2 3">
    <name type="scientific">Parthenolecanium corni</name>
    <dbReference type="NCBI Taxonomy" id="536013"/>
    <lineage>
        <taxon>Eukaryota</taxon>
        <taxon>Metazoa</taxon>
        <taxon>Ecdysozoa</taxon>
        <taxon>Arthropoda</taxon>
        <taxon>Hexapoda</taxon>
        <taxon>Insecta</taxon>
        <taxon>Pterygota</taxon>
        <taxon>Neoptera</taxon>
        <taxon>Paraneoptera</taxon>
        <taxon>Hemiptera</taxon>
        <taxon>Sternorrhyncha</taxon>
        <taxon>Coccoidea</taxon>
        <taxon>Coccidae</taxon>
        <taxon>Parthenolecanium</taxon>
    </lineage>
</organism>
<dbReference type="EMBL" id="JBBCAQ010000028">
    <property type="protein sequence ID" value="KAK7585885.1"/>
    <property type="molecule type" value="Genomic_DNA"/>
</dbReference>
<name>A0AAN9TDP0_9HEMI</name>
<accession>A0AAN9TDP0</accession>